<dbReference type="Gene3D" id="1.20.120.1200">
    <property type="entry name" value="NADH-ubiquinone/plastoquinone oxidoreductase chain 6, subunit NuoJ"/>
    <property type="match status" value="1"/>
</dbReference>
<keyword evidence="1" id="KW-1133">Transmembrane helix</keyword>
<keyword evidence="1" id="KW-0520">NAD</keyword>
<dbReference type="PANTHER" id="PTHR33269:SF19">
    <property type="entry name" value="NADH-QUINONE OXIDOREDUCTASE SUBUNIT J"/>
    <property type="match status" value="1"/>
</dbReference>
<keyword evidence="1" id="KW-0472">Membrane</keyword>
<evidence type="ECO:0000313" key="3">
    <source>
        <dbReference type="Proteomes" id="UP000188342"/>
    </source>
</evidence>
<name>A0A1R4J370_9ACTN</name>
<dbReference type="EMBL" id="FUKQ01000018">
    <property type="protein sequence ID" value="SJN26394.1"/>
    <property type="molecule type" value="Genomic_DNA"/>
</dbReference>
<proteinExistence type="inferred from homology"/>
<dbReference type="EC" id="7.1.1.-" evidence="1"/>
<dbReference type="InterPro" id="IPR042106">
    <property type="entry name" value="Nuo/plastoQ_OxRdtase_6_NuoJ"/>
</dbReference>
<comment type="function">
    <text evidence="1">NDH-1 shuttles electrons from NADH, via FMN and iron-sulfur (Fe-S) centers, to quinones in the respiratory chain. Couples the redox reaction to proton translocation (for every two electrons transferred, four hydrogen ions are translocated across the cytoplasmic membrane), and thus conserves the redox energy in a proton gradient.</text>
</comment>
<feature type="transmembrane region" description="Helical" evidence="1">
    <location>
        <begin position="62"/>
        <end position="84"/>
    </location>
</feature>
<comment type="similarity">
    <text evidence="1">Belongs to the complex I subunit 6 family.</text>
</comment>
<dbReference type="OrthoDB" id="13239at2"/>
<feature type="transmembrane region" description="Helical" evidence="1">
    <location>
        <begin position="12"/>
        <end position="31"/>
    </location>
</feature>
<sequence length="270" mass="28334">MISLVPLVTAQAVAFWVLAPLAVLGALGMVLSRKPVHSAVWLAAMMIALAGLYASLDAPFLFVVQIIVYMGAILMLFLFVMMLVGVNTTDSLMETIKGHRVASVLAALGFGALLITAIGNAVVGSPVGLDAANQAQDGNVPGLAELVFTKYVFIFEATAALLITAALAAMVLAHGEQLRPKVRQAGQVQARMRKYATEGAHPGALPNPGVYARSNAIQSPALLPDGSIARNSVVDAMYERGVVTNPEELGAPTKRAFEAIESVKAEEGRE</sequence>
<comment type="subcellular location">
    <subcellularLocation>
        <location evidence="1">Cell membrane</location>
        <topology evidence="1">Multi-pass membrane protein</topology>
    </subcellularLocation>
</comment>
<feature type="transmembrane region" description="Helical" evidence="1">
    <location>
        <begin position="38"/>
        <end position="56"/>
    </location>
</feature>
<dbReference type="GO" id="GO:0048038">
    <property type="term" value="F:quinone binding"/>
    <property type="evidence" value="ECO:0007669"/>
    <property type="project" value="UniProtKB-UniRule"/>
</dbReference>
<dbReference type="Pfam" id="PF00499">
    <property type="entry name" value="Oxidored_q3"/>
    <property type="match status" value="1"/>
</dbReference>
<keyword evidence="2" id="KW-0830">Ubiquinone</keyword>
<dbReference type="Proteomes" id="UP000188342">
    <property type="component" value="Unassembled WGS sequence"/>
</dbReference>
<accession>A0A1R4J370</accession>
<evidence type="ECO:0000256" key="1">
    <source>
        <dbReference type="RuleBase" id="RU004429"/>
    </source>
</evidence>
<dbReference type="GO" id="GO:0016491">
    <property type="term" value="F:oxidoreductase activity"/>
    <property type="evidence" value="ECO:0007669"/>
    <property type="project" value="UniProtKB-KW"/>
</dbReference>
<dbReference type="NCBIfam" id="NF005165">
    <property type="entry name" value="PRK06638.1-5"/>
    <property type="match status" value="1"/>
</dbReference>
<evidence type="ECO:0000313" key="2">
    <source>
        <dbReference type="EMBL" id="SJN26394.1"/>
    </source>
</evidence>
<dbReference type="InterPro" id="IPR001457">
    <property type="entry name" value="NADH_UbQ/plastoQ_OxRdtase_su6"/>
</dbReference>
<reference evidence="2 3" key="1">
    <citation type="submission" date="2017-02" db="EMBL/GenBank/DDBJ databases">
        <authorList>
            <person name="Peterson S.W."/>
        </authorList>
    </citation>
    <scope>NUCLEOTIDE SEQUENCE [LARGE SCALE GENOMIC DNA]</scope>
    <source>
        <strain evidence="2 3">LSP_Lj1</strain>
    </source>
</reference>
<gene>
    <name evidence="2" type="ORF">FM114_05225</name>
</gene>
<comment type="catalytic activity">
    <reaction evidence="1">
        <text>a quinone + NADH + 5 H(+)(in) = a quinol + NAD(+) + 4 H(+)(out)</text>
        <dbReference type="Rhea" id="RHEA:57888"/>
        <dbReference type="ChEBI" id="CHEBI:15378"/>
        <dbReference type="ChEBI" id="CHEBI:24646"/>
        <dbReference type="ChEBI" id="CHEBI:57540"/>
        <dbReference type="ChEBI" id="CHEBI:57945"/>
        <dbReference type="ChEBI" id="CHEBI:132124"/>
    </reaction>
</comment>
<dbReference type="GO" id="GO:0005886">
    <property type="term" value="C:plasma membrane"/>
    <property type="evidence" value="ECO:0007669"/>
    <property type="project" value="UniProtKB-SubCell"/>
</dbReference>
<feature type="transmembrane region" description="Helical" evidence="1">
    <location>
        <begin position="151"/>
        <end position="173"/>
    </location>
</feature>
<dbReference type="AlphaFoldDB" id="A0A1R4J370"/>
<keyword evidence="1" id="KW-0874">Quinone</keyword>
<keyword evidence="1" id="KW-0812">Transmembrane</keyword>
<feature type="transmembrane region" description="Helical" evidence="1">
    <location>
        <begin position="104"/>
        <end position="123"/>
    </location>
</feature>
<dbReference type="RefSeq" id="WP_094764121.1">
    <property type="nucleotide sequence ID" value="NZ_FUKQ01000018.1"/>
</dbReference>
<dbReference type="STRING" id="1255658.FM114_05225"/>
<keyword evidence="2" id="KW-0560">Oxidoreductase</keyword>
<keyword evidence="3" id="KW-1185">Reference proteome</keyword>
<dbReference type="GO" id="GO:0008137">
    <property type="term" value="F:NADH dehydrogenase (ubiquinone) activity"/>
    <property type="evidence" value="ECO:0007669"/>
    <property type="project" value="UniProtKB-UniRule"/>
</dbReference>
<keyword evidence="1" id="KW-1003">Cell membrane</keyword>
<organism evidence="2 3">
    <name type="scientific">Luteococcus japonicus LSP_Lj1</name>
    <dbReference type="NCBI Taxonomy" id="1255658"/>
    <lineage>
        <taxon>Bacteria</taxon>
        <taxon>Bacillati</taxon>
        <taxon>Actinomycetota</taxon>
        <taxon>Actinomycetes</taxon>
        <taxon>Propionibacteriales</taxon>
        <taxon>Propionibacteriaceae</taxon>
        <taxon>Luteococcus</taxon>
    </lineage>
</organism>
<protein>
    <recommendedName>
        <fullName evidence="1">NADH-quinone oxidoreductase subunit J</fullName>
        <ecNumber evidence="1">7.1.1.-</ecNumber>
    </recommendedName>
</protein>
<dbReference type="PANTHER" id="PTHR33269">
    <property type="entry name" value="NADH-UBIQUINONE OXIDOREDUCTASE CHAIN 6"/>
    <property type="match status" value="1"/>
</dbReference>